<keyword evidence="3" id="KW-1185">Reference proteome</keyword>
<dbReference type="InterPro" id="IPR050744">
    <property type="entry name" value="AI-2_Isomerase_LsrG"/>
</dbReference>
<dbReference type="InterPro" id="IPR007138">
    <property type="entry name" value="ABM_dom"/>
</dbReference>
<dbReference type="PANTHER" id="PTHR33336">
    <property type="entry name" value="QUINOL MONOOXYGENASE YGIN-RELATED"/>
    <property type="match status" value="1"/>
</dbReference>
<dbReference type="PROSITE" id="PS51725">
    <property type="entry name" value="ABM"/>
    <property type="match status" value="1"/>
</dbReference>
<keyword evidence="2" id="KW-0503">Monooxygenase</keyword>
<dbReference type="Gene3D" id="3.30.70.100">
    <property type="match status" value="1"/>
</dbReference>
<organism evidence="2 3">
    <name type="scientific">Uliginosibacterium flavum</name>
    <dbReference type="NCBI Taxonomy" id="1396831"/>
    <lineage>
        <taxon>Bacteria</taxon>
        <taxon>Pseudomonadati</taxon>
        <taxon>Pseudomonadota</taxon>
        <taxon>Betaproteobacteria</taxon>
        <taxon>Rhodocyclales</taxon>
        <taxon>Zoogloeaceae</taxon>
        <taxon>Uliginosibacterium</taxon>
    </lineage>
</organism>
<sequence>MEEINLLVLIEVQPGKRNIQIEAFEQLKPLVLAEPGCIQYELFSDTEDENKFILVEKWASQEALAAHGITEHMLAAGARNPSFRARPASLIKMSRVGAIPLS</sequence>
<gene>
    <name evidence="2" type="ORF">ABXR19_18530</name>
</gene>
<comment type="caution">
    <text evidence="2">The sequence shown here is derived from an EMBL/GenBank/DDBJ whole genome shotgun (WGS) entry which is preliminary data.</text>
</comment>
<feature type="domain" description="ABM" evidence="1">
    <location>
        <begin position="4"/>
        <end position="93"/>
    </location>
</feature>
<dbReference type="GO" id="GO:0004497">
    <property type="term" value="F:monooxygenase activity"/>
    <property type="evidence" value="ECO:0007669"/>
    <property type="project" value="UniProtKB-KW"/>
</dbReference>
<reference evidence="2 3" key="1">
    <citation type="submission" date="2024-07" db="EMBL/GenBank/DDBJ databases">
        <title>Uliginosibacterium flavum JJ3220;KACC:17644.</title>
        <authorList>
            <person name="Kim M.K."/>
        </authorList>
    </citation>
    <scope>NUCLEOTIDE SEQUENCE [LARGE SCALE GENOMIC DNA]</scope>
    <source>
        <strain evidence="2 3">KACC:17644</strain>
    </source>
</reference>
<dbReference type="EMBL" id="JBEWZI010000030">
    <property type="protein sequence ID" value="MET7016188.1"/>
    <property type="molecule type" value="Genomic_DNA"/>
</dbReference>
<dbReference type="SUPFAM" id="SSF54909">
    <property type="entry name" value="Dimeric alpha+beta barrel"/>
    <property type="match status" value="1"/>
</dbReference>
<accession>A0ABV2TRL2</accession>
<keyword evidence="2" id="KW-0560">Oxidoreductase</keyword>
<dbReference type="EC" id="1.-.-.-" evidence="2"/>
<evidence type="ECO:0000259" key="1">
    <source>
        <dbReference type="PROSITE" id="PS51725"/>
    </source>
</evidence>
<name>A0ABV2TRL2_9RHOO</name>
<dbReference type="Proteomes" id="UP001549691">
    <property type="component" value="Unassembled WGS sequence"/>
</dbReference>
<dbReference type="PANTHER" id="PTHR33336:SF3">
    <property type="entry name" value="ABM DOMAIN-CONTAINING PROTEIN"/>
    <property type="match status" value="1"/>
</dbReference>
<dbReference type="RefSeq" id="WP_354602645.1">
    <property type="nucleotide sequence ID" value="NZ_JBEWZI010000030.1"/>
</dbReference>
<dbReference type="Pfam" id="PF03992">
    <property type="entry name" value="ABM"/>
    <property type="match status" value="1"/>
</dbReference>
<evidence type="ECO:0000313" key="3">
    <source>
        <dbReference type="Proteomes" id="UP001549691"/>
    </source>
</evidence>
<protein>
    <submittedName>
        <fullName evidence="2">Quinol monooxygenase</fullName>
        <ecNumber evidence="2">1.-.-.-</ecNumber>
    </submittedName>
</protein>
<dbReference type="InterPro" id="IPR011008">
    <property type="entry name" value="Dimeric_a/b-barrel"/>
</dbReference>
<evidence type="ECO:0000313" key="2">
    <source>
        <dbReference type="EMBL" id="MET7016188.1"/>
    </source>
</evidence>
<proteinExistence type="predicted"/>